<dbReference type="HOGENOM" id="CLU_1709137_0_0_2"/>
<dbReference type="InParanoid" id="H1Z2V6"/>
<protein>
    <submittedName>
        <fullName evidence="1">Uncharacterized protein</fullName>
    </submittedName>
</protein>
<dbReference type="AlphaFoldDB" id="H1Z2V6"/>
<dbReference type="STRING" id="937775.Metlim_0561"/>
<reference evidence="1 2" key="1">
    <citation type="submission" date="2011-10" db="EMBL/GenBank/DDBJ databases">
        <title>The Improved High-Quality Draft genome of Methanoplanus limicola DSM 2279.</title>
        <authorList>
            <consortium name="US DOE Joint Genome Institute (JGI-PGF)"/>
            <person name="Lucas S."/>
            <person name="Copeland A."/>
            <person name="Lapidus A."/>
            <person name="Glavina del Rio T."/>
            <person name="Dalin E."/>
            <person name="Tice H."/>
            <person name="Bruce D."/>
            <person name="Goodwin L."/>
            <person name="Pitluck S."/>
            <person name="Peters L."/>
            <person name="Mikhailova N."/>
            <person name="Lu M."/>
            <person name="Kyrpides N."/>
            <person name="Mavromatis K."/>
            <person name="Ivanova N."/>
            <person name="Markowitz V."/>
            <person name="Cheng J.-F."/>
            <person name="Hugenholtz P."/>
            <person name="Woyke T."/>
            <person name="Wu D."/>
            <person name="Wirth R."/>
            <person name="Brambilla E.-M."/>
            <person name="Klenk H.-P."/>
            <person name="Eisen J.A."/>
        </authorList>
    </citation>
    <scope>NUCLEOTIDE SEQUENCE [LARGE SCALE GENOMIC DNA]</scope>
    <source>
        <strain evidence="1 2">DSM 2279</strain>
    </source>
</reference>
<organism evidence="1 2">
    <name type="scientific">Methanoplanus limicola DSM 2279</name>
    <dbReference type="NCBI Taxonomy" id="937775"/>
    <lineage>
        <taxon>Archaea</taxon>
        <taxon>Methanobacteriati</taxon>
        <taxon>Methanobacteriota</taxon>
        <taxon>Stenosarchaea group</taxon>
        <taxon>Methanomicrobia</taxon>
        <taxon>Methanomicrobiales</taxon>
        <taxon>Methanomicrobiaceae</taxon>
        <taxon>Methanoplanus</taxon>
    </lineage>
</organism>
<dbReference type="RefSeq" id="WP_004076384.1">
    <property type="nucleotide sequence ID" value="NZ_CM001436.1"/>
</dbReference>
<evidence type="ECO:0000313" key="2">
    <source>
        <dbReference type="Proteomes" id="UP000005741"/>
    </source>
</evidence>
<accession>H1Z2V6</accession>
<proteinExistence type="predicted"/>
<sequence length="153" mass="16929">MALPRSLHKYVKFLEYSASAQNDGTPRKYHKNSYKANTENSLHQKIKELAGIGITSLYVSENACSWIGYIHSPPVAYPAQIGNIPCFRSDENCISLFTIKSRAAEKDSSIGIISSRYIKTLSGTCQKISEDAAKEIAGYISGNDREFNLSSLK</sequence>
<evidence type="ECO:0000313" key="1">
    <source>
        <dbReference type="EMBL" id="EHQ34695.1"/>
    </source>
</evidence>
<dbReference type="EMBL" id="CM001436">
    <property type="protein sequence ID" value="EHQ34695.1"/>
    <property type="molecule type" value="Genomic_DNA"/>
</dbReference>
<name>H1Z2V6_9EURY</name>
<gene>
    <name evidence="1" type="ORF">Metlim_0561</name>
</gene>
<dbReference type="Proteomes" id="UP000005741">
    <property type="component" value="Chromosome"/>
</dbReference>
<keyword evidence="2" id="KW-1185">Reference proteome</keyword>